<dbReference type="Gene3D" id="3.90.640.10">
    <property type="entry name" value="Actin, Chain A, domain 4"/>
    <property type="match status" value="1"/>
</dbReference>
<keyword evidence="4" id="KW-0547">Nucleotide-binding</keyword>
<dbReference type="GO" id="GO:0005856">
    <property type="term" value="C:cytoskeleton"/>
    <property type="evidence" value="ECO:0007669"/>
    <property type="project" value="UniProtKB-SubCell"/>
</dbReference>
<dbReference type="GO" id="GO:0005524">
    <property type="term" value="F:ATP binding"/>
    <property type="evidence" value="ECO:0007669"/>
    <property type="project" value="UniProtKB-KW"/>
</dbReference>
<dbReference type="AlphaFoldDB" id="A0A812MRA4"/>
<dbReference type="FunFam" id="3.30.420.40:FF:000404">
    <property type="entry name" value="Major actin"/>
    <property type="match status" value="1"/>
</dbReference>
<keyword evidence="5" id="KW-0378">Hydrolase</keyword>
<comment type="subcellular location">
    <subcellularLocation>
        <location evidence="1">Cytoplasm</location>
        <location evidence="1">Cytoskeleton</location>
    </subcellularLocation>
</comment>
<evidence type="ECO:0000256" key="3">
    <source>
        <dbReference type="ARBA" id="ARBA00022490"/>
    </source>
</evidence>
<evidence type="ECO:0000256" key="7">
    <source>
        <dbReference type="ARBA" id="ARBA00023212"/>
    </source>
</evidence>
<dbReference type="GO" id="GO:0016787">
    <property type="term" value="F:hydrolase activity"/>
    <property type="evidence" value="ECO:0007669"/>
    <property type="project" value="UniProtKB-KW"/>
</dbReference>
<evidence type="ECO:0000256" key="8">
    <source>
        <dbReference type="ARBA" id="ARBA00049360"/>
    </source>
</evidence>
<keyword evidence="6" id="KW-0067">ATP-binding</keyword>
<dbReference type="PROSITE" id="PS00406">
    <property type="entry name" value="ACTINS_1"/>
    <property type="match status" value="1"/>
</dbReference>
<dbReference type="FunFam" id="3.30.420.40:FF:000058">
    <property type="entry name" value="Putative actin-related protein 5"/>
    <property type="match status" value="1"/>
</dbReference>
<dbReference type="CDD" id="cd10224">
    <property type="entry name" value="ASKHA_NBD_actin"/>
    <property type="match status" value="1"/>
</dbReference>
<dbReference type="OrthoDB" id="422673at2759"/>
<dbReference type="Pfam" id="PF00022">
    <property type="entry name" value="Actin"/>
    <property type="match status" value="1"/>
</dbReference>
<gene>
    <name evidence="10" type="primary">ACT1</name>
    <name evidence="10" type="ORF">SNAT2548_LOCUS13980</name>
</gene>
<protein>
    <submittedName>
        <fullName evidence="10">ACT1 protein</fullName>
    </submittedName>
</protein>
<dbReference type="SMART" id="SM00268">
    <property type="entry name" value="ACTIN"/>
    <property type="match status" value="1"/>
</dbReference>
<dbReference type="InterPro" id="IPR004000">
    <property type="entry name" value="Actin"/>
</dbReference>
<keyword evidence="7" id="KW-0206">Cytoskeleton</keyword>
<dbReference type="SUPFAM" id="SSF53067">
    <property type="entry name" value="Actin-like ATPase domain"/>
    <property type="match status" value="2"/>
</dbReference>
<comment type="similarity">
    <text evidence="2 9">Belongs to the actin family.</text>
</comment>
<dbReference type="InterPro" id="IPR043129">
    <property type="entry name" value="ATPase_NBD"/>
</dbReference>
<comment type="caution">
    <text evidence="10">The sequence shown here is derived from an EMBL/GenBank/DDBJ whole genome shotgun (WGS) entry which is preliminary data.</text>
</comment>
<dbReference type="PROSITE" id="PS00432">
    <property type="entry name" value="ACTINS_2"/>
    <property type="match status" value="1"/>
</dbReference>
<evidence type="ECO:0000256" key="6">
    <source>
        <dbReference type="ARBA" id="ARBA00022840"/>
    </source>
</evidence>
<evidence type="ECO:0000313" key="11">
    <source>
        <dbReference type="Proteomes" id="UP000604046"/>
    </source>
</evidence>
<evidence type="ECO:0000256" key="9">
    <source>
        <dbReference type="RuleBase" id="RU000487"/>
    </source>
</evidence>
<reference evidence="10" key="1">
    <citation type="submission" date="2021-02" db="EMBL/GenBank/DDBJ databases">
        <authorList>
            <person name="Dougan E. K."/>
            <person name="Rhodes N."/>
            <person name="Thang M."/>
            <person name="Chan C."/>
        </authorList>
    </citation>
    <scope>NUCLEOTIDE SEQUENCE</scope>
</reference>
<organism evidence="10 11">
    <name type="scientific">Symbiodinium natans</name>
    <dbReference type="NCBI Taxonomy" id="878477"/>
    <lineage>
        <taxon>Eukaryota</taxon>
        <taxon>Sar</taxon>
        <taxon>Alveolata</taxon>
        <taxon>Dinophyceae</taxon>
        <taxon>Suessiales</taxon>
        <taxon>Symbiodiniaceae</taxon>
        <taxon>Symbiodinium</taxon>
    </lineage>
</organism>
<sequence>MEEEAGTLSACGELRSPFMPRMPRCEFTLALPHPRGVGAVCTALVATPQTHLRRLLSYLQAMGDVEVAALVVDNGSGMCKAGFAGDDAPRAVFPSIVGRPKMPGIMDSYIGDEAQSKRGVLTLKYPIEHGIVTNWDDMEKIWHHTFYNELRVAPEEHPVLLTEAPLNPKANRERMTQVMFETFNVPAMYVAIQAVLSLYSSGRTTGIVMDSGDGVSHTVPIYEGYSLPHAILRLDLAGRDLTEYMMKILTERGYAFTTTAEREIVKDVKEKLCYIALDFDSEMKASSESSDKEKTYELPDGNIITVGSERFRCPEVLFQPSFVGKEASGIHDTTFQSIMKCDVDIRKDLYSNIVLSGGTSMFQGVGERMTKELTALAPSTMKIKVVAPPERKYSVWIGGSILSSLSTFQQMWISKGEYDESGPTIVHRKCF</sequence>
<name>A0A812MRA4_9DINO</name>
<dbReference type="FunFam" id="3.30.420.40:FF:000018">
    <property type="entry name" value="Actin-like protein (Centractin)"/>
    <property type="match status" value="1"/>
</dbReference>
<evidence type="ECO:0000313" key="10">
    <source>
        <dbReference type="EMBL" id="CAE7265032.1"/>
    </source>
</evidence>
<dbReference type="InterPro" id="IPR004001">
    <property type="entry name" value="Actin_CS"/>
</dbReference>
<evidence type="ECO:0000256" key="2">
    <source>
        <dbReference type="ARBA" id="ARBA00006752"/>
    </source>
</evidence>
<evidence type="ECO:0000256" key="4">
    <source>
        <dbReference type="ARBA" id="ARBA00022741"/>
    </source>
</evidence>
<keyword evidence="11" id="KW-1185">Reference proteome</keyword>
<dbReference type="FunFam" id="3.90.640.10:FF:000001">
    <property type="entry name" value="Actin, muscle"/>
    <property type="match status" value="1"/>
</dbReference>
<evidence type="ECO:0000256" key="1">
    <source>
        <dbReference type="ARBA" id="ARBA00004245"/>
    </source>
</evidence>
<evidence type="ECO:0000256" key="5">
    <source>
        <dbReference type="ARBA" id="ARBA00022801"/>
    </source>
</evidence>
<dbReference type="Gene3D" id="3.30.420.40">
    <property type="match status" value="2"/>
</dbReference>
<dbReference type="EMBL" id="CAJNDS010001557">
    <property type="protein sequence ID" value="CAE7265032.1"/>
    <property type="molecule type" value="Genomic_DNA"/>
</dbReference>
<keyword evidence="3" id="KW-0963">Cytoplasm</keyword>
<dbReference type="PANTHER" id="PTHR11937">
    <property type="entry name" value="ACTIN"/>
    <property type="match status" value="1"/>
</dbReference>
<dbReference type="PROSITE" id="PS01132">
    <property type="entry name" value="ACTINS_ACT_LIKE"/>
    <property type="match status" value="1"/>
</dbReference>
<proteinExistence type="inferred from homology"/>
<comment type="catalytic activity">
    <reaction evidence="8">
        <text>ATP + H2O = ADP + phosphate + H(+)</text>
        <dbReference type="Rhea" id="RHEA:13065"/>
        <dbReference type="ChEBI" id="CHEBI:15377"/>
        <dbReference type="ChEBI" id="CHEBI:15378"/>
        <dbReference type="ChEBI" id="CHEBI:30616"/>
        <dbReference type="ChEBI" id="CHEBI:43474"/>
        <dbReference type="ChEBI" id="CHEBI:456216"/>
    </reaction>
</comment>
<dbReference type="Proteomes" id="UP000604046">
    <property type="component" value="Unassembled WGS sequence"/>
</dbReference>
<dbReference type="PRINTS" id="PR00190">
    <property type="entry name" value="ACTIN"/>
</dbReference>
<dbReference type="FunFam" id="3.30.420.40:FF:000205">
    <property type="entry name" value="Actin, alpha skeletal muscle"/>
    <property type="match status" value="1"/>
</dbReference>
<dbReference type="InterPro" id="IPR020902">
    <property type="entry name" value="Actin/actin-like_CS"/>
</dbReference>
<accession>A0A812MRA4</accession>